<comment type="subcellular location">
    <subcellularLocation>
        <location evidence="1">Cell inner membrane</location>
    </subcellularLocation>
</comment>
<dbReference type="AlphaFoldDB" id="A0A376KQG8"/>
<dbReference type="InterPro" id="IPR005628">
    <property type="entry name" value="GspK"/>
</dbReference>
<evidence type="ECO:0000256" key="3">
    <source>
        <dbReference type="ARBA" id="ARBA00022448"/>
    </source>
</evidence>
<sequence>MGRTRSQQEYQQALWYSASAESLALSALSLSLKNEKRVHLTQPWASGPRFFPLPQGQIAVTLRDAQACFNLNALAQPTTASRPLAVQQLIALISRLDVPAYRAELIAESLWGVY</sequence>
<dbReference type="EMBL" id="UFZQ01000001">
    <property type="protein sequence ID" value="STE83541.1"/>
    <property type="molecule type" value="Genomic_DNA"/>
</dbReference>
<dbReference type="InterPro" id="IPR049031">
    <property type="entry name" value="T2SSK_SAM-like_1st"/>
</dbReference>
<reference evidence="11 12" key="1">
    <citation type="submission" date="2018-06" db="EMBL/GenBank/DDBJ databases">
        <authorList>
            <consortium name="Pathogen Informatics"/>
            <person name="Doyle S."/>
        </authorList>
    </citation>
    <scope>NUCLEOTIDE SEQUENCE [LARGE SCALE GENOMIC DNA]</scope>
    <source>
        <strain evidence="11 12">NCTC10418</strain>
    </source>
</reference>
<evidence type="ECO:0000256" key="7">
    <source>
        <dbReference type="ARBA" id="ARBA00022927"/>
    </source>
</evidence>
<dbReference type="Pfam" id="PF21687">
    <property type="entry name" value="T2SSK_1st"/>
    <property type="match status" value="1"/>
</dbReference>
<dbReference type="Gene3D" id="3.30.1300.30">
    <property type="entry name" value="GSPII I/J protein-like"/>
    <property type="match status" value="1"/>
</dbReference>
<evidence type="ECO:0000256" key="1">
    <source>
        <dbReference type="ARBA" id="ARBA00004533"/>
    </source>
</evidence>
<keyword evidence="8" id="KW-1133">Transmembrane helix</keyword>
<evidence type="ECO:0000313" key="12">
    <source>
        <dbReference type="Proteomes" id="UP000255460"/>
    </source>
</evidence>
<comment type="similarity">
    <text evidence="2">Belongs to the GSP K family.</text>
</comment>
<evidence type="ECO:0000256" key="5">
    <source>
        <dbReference type="ARBA" id="ARBA00022519"/>
    </source>
</evidence>
<dbReference type="PANTHER" id="PTHR38831">
    <property type="entry name" value="TYPE II SECRETION SYSTEM PROTEIN K"/>
    <property type="match status" value="1"/>
</dbReference>
<name>A0A376KQG8_ECOLX</name>
<keyword evidence="7" id="KW-0653">Protein transport</keyword>
<keyword evidence="6" id="KW-0812">Transmembrane</keyword>
<dbReference type="InterPro" id="IPR038072">
    <property type="entry name" value="GspK_central_sf"/>
</dbReference>
<evidence type="ECO:0000256" key="9">
    <source>
        <dbReference type="ARBA" id="ARBA00023136"/>
    </source>
</evidence>
<evidence type="ECO:0000259" key="10">
    <source>
        <dbReference type="Pfam" id="PF21687"/>
    </source>
</evidence>
<evidence type="ECO:0000256" key="6">
    <source>
        <dbReference type="ARBA" id="ARBA00022692"/>
    </source>
</evidence>
<evidence type="ECO:0000256" key="4">
    <source>
        <dbReference type="ARBA" id="ARBA00022475"/>
    </source>
</evidence>
<dbReference type="GO" id="GO:0005886">
    <property type="term" value="C:plasma membrane"/>
    <property type="evidence" value="ECO:0007669"/>
    <property type="project" value="UniProtKB-SubCell"/>
</dbReference>
<dbReference type="SUPFAM" id="SSF158544">
    <property type="entry name" value="GspK insert domain-like"/>
    <property type="match status" value="1"/>
</dbReference>
<dbReference type="GO" id="GO:0009306">
    <property type="term" value="P:protein secretion"/>
    <property type="evidence" value="ECO:0007669"/>
    <property type="project" value="InterPro"/>
</dbReference>
<keyword evidence="5" id="KW-0997">Cell inner membrane</keyword>
<proteinExistence type="inferred from homology"/>
<protein>
    <submittedName>
        <fullName evidence="11">Type II secretion system protein K</fullName>
    </submittedName>
</protein>
<keyword evidence="3" id="KW-0813">Transport</keyword>
<organism evidence="11 12">
    <name type="scientific">Escherichia coli</name>
    <dbReference type="NCBI Taxonomy" id="562"/>
    <lineage>
        <taxon>Bacteria</taxon>
        <taxon>Pseudomonadati</taxon>
        <taxon>Pseudomonadota</taxon>
        <taxon>Gammaproteobacteria</taxon>
        <taxon>Enterobacterales</taxon>
        <taxon>Enterobacteriaceae</taxon>
        <taxon>Escherichia</taxon>
    </lineage>
</organism>
<gene>
    <name evidence="11" type="primary">gspK_1</name>
    <name evidence="11" type="ORF">NCTC10418_01196</name>
</gene>
<keyword evidence="9" id="KW-0472">Membrane</keyword>
<dbReference type="PANTHER" id="PTHR38831:SF1">
    <property type="entry name" value="TYPE II SECRETION SYSTEM PROTEIN K-RELATED"/>
    <property type="match status" value="1"/>
</dbReference>
<evidence type="ECO:0000313" key="11">
    <source>
        <dbReference type="EMBL" id="STE83541.1"/>
    </source>
</evidence>
<dbReference type="InterPro" id="IPR045584">
    <property type="entry name" value="Pilin-like"/>
</dbReference>
<feature type="domain" description="T2SS protein K first SAM-like" evidence="10">
    <location>
        <begin position="67"/>
        <end position="111"/>
    </location>
</feature>
<evidence type="ECO:0000256" key="2">
    <source>
        <dbReference type="ARBA" id="ARBA00007246"/>
    </source>
</evidence>
<evidence type="ECO:0000256" key="8">
    <source>
        <dbReference type="ARBA" id="ARBA00022989"/>
    </source>
</evidence>
<dbReference type="Proteomes" id="UP000255460">
    <property type="component" value="Unassembled WGS sequence"/>
</dbReference>
<accession>A0A376KQG8</accession>
<keyword evidence="4" id="KW-1003">Cell membrane</keyword>
<dbReference type="Gene3D" id="1.10.40.60">
    <property type="entry name" value="EpsJ-like"/>
    <property type="match status" value="1"/>
</dbReference>
<dbReference type="SUPFAM" id="SSF54523">
    <property type="entry name" value="Pili subunits"/>
    <property type="match status" value="1"/>
</dbReference>